<feature type="compositionally biased region" description="Basic and acidic residues" evidence="1">
    <location>
        <begin position="299"/>
        <end position="330"/>
    </location>
</feature>
<evidence type="ECO:0000313" key="2">
    <source>
        <dbReference type="EMBL" id="MCP8937642.1"/>
    </source>
</evidence>
<proteinExistence type="predicted"/>
<dbReference type="EMBL" id="JANCLU010000002">
    <property type="protein sequence ID" value="MCP8937642.1"/>
    <property type="molecule type" value="Genomic_DNA"/>
</dbReference>
<protein>
    <recommendedName>
        <fullName evidence="4">OmpA-like domain-containing protein</fullName>
    </recommendedName>
</protein>
<dbReference type="Proteomes" id="UP001205890">
    <property type="component" value="Unassembled WGS sequence"/>
</dbReference>
<dbReference type="RefSeq" id="WP_254738800.1">
    <property type="nucleotide sequence ID" value="NZ_JANCLU010000002.1"/>
</dbReference>
<reference evidence="2 3" key="1">
    <citation type="submission" date="2022-07" db="EMBL/GenBank/DDBJ databases">
        <authorList>
            <person name="Li W.-J."/>
            <person name="Deng Q.-Q."/>
        </authorList>
    </citation>
    <scope>NUCLEOTIDE SEQUENCE [LARGE SCALE GENOMIC DNA]</scope>
    <source>
        <strain evidence="2 3">SYSU M60028</strain>
    </source>
</reference>
<feature type="region of interest" description="Disordered" evidence="1">
    <location>
        <begin position="554"/>
        <end position="657"/>
    </location>
</feature>
<evidence type="ECO:0008006" key="4">
    <source>
        <dbReference type="Google" id="ProtNLM"/>
    </source>
</evidence>
<gene>
    <name evidence="2" type="ORF">NK718_03885</name>
</gene>
<sequence>MLQFGSDTLTVDGVTVFRDHANPRQFWYLPAPVDIARRQPDNRAAFTLISWKPADAAGGTKGGGFLTLESTLRLPRATEQKILAAVRALVPSGEPILTATPFDSGTVRCVALDLEGGGGTRAQDPPGTFRAVEAISGATTPSMAGDNTAAFSLTLTQEGATILKQAFEQGTTPVGVIYDLKYTGLRPSLQIKITADYEKIFQHFSAGLEAQVYWFRAGIDAGFESLVANGAITIEVINFSNAADRETKEKWALDFFKQDLLAKWFEPTLTPADIESRMAKPEALDAVMTRLKSMQPDAKAVEKPDDKKTPEDKKPTEDKTGKPAEDKKPEAAVTPAAQPAPQRQKAALKIVSRTPDGAPAERTATLTPSESGNEELVALGDAANAKAKVDGQDVALRDGKVVLDVPAGQTRKIEIRWPGKAATTKTETFRLFFTYPRPLDPALAGRGTWNRQHPDCKAYAAGTMTPRDDRLMDASGVQGQAPTGNGPQALRDWLKRLASPAIVKVEGHASYEGHPEKAKDNQALSSRRVDVALEIIGSAATVPPSDLKALGQTRAQNATPPRVSHPDGTGPDFPDDRVVEITGTVRGEDGVDETVLVAEVSRPADVQPPKKDEPKKDEPKKDEPKKEDPPKNDTPPKKEDPKPASTPAASPSGTPALVSLRLKYIRQEERKKMTLSYNRTEAVQASYAPQGFLGLLLRDLADPSKHFVEVDLDDPFFRRFEVVVDAPIDYARIGLLSAQVSIDYGDPDDPASLKHKDFVFDRASPTRNAFTTFMSPDLASGYRYSVQYQFDPNAGWDGEKLSYEIPPVDTTDRTQTVLPQNMLGFLEISVLPNRMDAAMVDFTEVMLAYDDPSGWKARRTVIVRPGGEAQTWRLRSSDRHASEYSYTMRHHLKNGRVVESPAVTTTASAVSVDDPFEDALDIQLVPLWRADAMRNVFVDVSYADPANAYRRNERIVFEGADTAPRGVRIALLDPARRSFDVQIAMVGADNALTRRTLTTTDTIVGVGP</sequence>
<keyword evidence="3" id="KW-1185">Reference proteome</keyword>
<evidence type="ECO:0000313" key="3">
    <source>
        <dbReference type="Proteomes" id="UP001205890"/>
    </source>
</evidence>
<organism evidence="2 3">
    <name type="scientific">Alsobacter ponti</name>
    <dbReference type="NCBI Taxonomy" id="2962936"/>
    <lineage>
        <taxon>Bacteria</taxon>
        <taxon>Pseudomonadati</taxon>
        <taxon>Pseudomonadota</taxon>
        <taxon>Alphaproteobacteria</taxon>
        <taxon>Hyphomicrobiales</taxon>
        <taxon>Alsobacteraceae</taxon>
        <taxon>Alsobacter</taxon>
    </lineage>
</organism>
<feature type="compositionally biased region" description="Low complexity" evidence="1">
    <location>
        <begin position="643"/>
        <end position="656"/>
    </location>
</feature>
<feature type="region of interest" description="Disordered" evidence="1">
    <location>
        <begin position="293"/>
        <end position="373"/>
    </location>
</feature>
<accession>A0ABT1L859</accession>
<comment type="caution">
    <text evidence="2">The sequence shown here is derived from an EMBL/GenBank/DDBJ whole genome shotgun (WGS) entry which is preliminary data.</text>
</comment>
<evidence type="ECO:0000256" key="1">
    <source>
        <dbReference type="SAM" id="MobiDB-lite"/>
    </source>
</evidence>
<feature type="compositionally biased region" description="Basic and acidic residues" evidence="1">
    <location>
        <begin position="608"/>
        <end position="642"/>
    </location>
</feature>
<feature type="compositionally biased region" description="Low complexity" evidence="1">
    <location>
        <begin position="331"/>
        <end position="347"/>
    </location>
</feature>
<name>A0ABT1L859_9HYPH</name>